<accession>H2XZ70</accession>
<reference evidence="2" key="4">
    <citation type="submission" date="2025-09" db="UniProtKB">
        <authorList>
            <consortium name="Ensembl"/>
        </authorList>
    </citation>
    <scope>IDENTIFICATION</scope>
</reference>
<dbReference type="HOGENOM" id="CLU_2548720_0_0_1"/>
<sequence>MGSTGSCVSLENSVNTESHTGSHRRQSSDSSLASGSSHTSPLLRAAQSSDKQWLTSTPNAALPVQLHRKVGQSLSDSTAPPTI</sequence>
<reference evidence="3" key="1">
    <citation type="journal article" date="2002" name="Science">
        <title>The draft genome of Ciona intestinalis: insights into chordate and vertebrate origins.</title>
        <authorList>
            <person name="Dehal P."/>
            <person name="Satou Y."/>
            <person name="Campbell R.K."/>
            <person name="Chapman J."/>
            <person name="Degnan B."/>
            <person name="De Tomaso A."/>
            <person name="Davidson B."/>
            <person name="Di Gregorio A."/>
            <person name="Gelpke M."/>
            <person name="Goodstein D.M."/>
            <person name="Harafuji N."/>
            <person name="Hastings K.E."/>
            <person name="Ho I."/>
            <person name="Hotta K."/>
            <person name="Huang W."/>
            <person name="Kawashima T."/>
            <person name="Lemaire P."/>
            <person name="Martinez D."/>
            <person name="Meinertzhagen I.A."/>
            <person name="Necula S."/>
            <person name="Nonaka M."/>
            <person name="Putnam N."/>
            <person name="Rash S."/>
            <person name="Saiga H."/>
            <person name="Satake M."/>
            <person name="Terry A."/>
            <person name="Yamada L."/>
            <person name="Wang H.G."/>
            <person name="Awazu S."/>
            <person name="Azumi K."/>
            <person name="Boore J."/>
            <person name="Branno M."/>
            <person name="Chin-Bow S."/>
            <person name="DeSantis R."/>
            <person name="Doyle S."/>
            <person name="Francino P."/>
            <person name="Keys D.N."/>
            <person name="Haga S."/>
            <person name="Hayashi H."/>
            <person name="Hino K."/>
            <person name="Imai K.S."/>
            <person name="Inaba K."/>
            <person name="Kano S."/>
            <person name="Kobayashi K."/>
            <person name="Kobayashi M."/>
            <person name="Lee B.I."/>
            <person name="Makabe K.W."/>
            <person name="Manohar C."/>
            <person name="Matassi G."/>
            <person name="Medina M."/>
            <person name="Mochizuki Y."/>
            <person name="Mount S."/>
            <person name="Morishita T."/>
            <person name="Miura S."/>
            <person name="Nakayama A."/>
            <person name="Nishizaka S."/>
            <person name="Nomoto H."/>
            <person name="Ohta F."/>
            <person name="Oishi K."/>
            <person name="Rigoutsos I."/>
            <person name="Sano M."/>
            <person name="Sasaki A."/>
            <person name="Sasakura Y."/>
            <person name="Shoguchi E."/>
            <person name="Shin-i T."/>
            <person name="Spagnuolo A."/>
            <person name="Stainier D."/>
            <person name="Suzuki M.M."/>
            <person name="Tassy O."/>
            <person name="Takatori N."/>
            <person name="Tokuoka M."/>
            <person name="Yagi K."/>
            <person name="Yoshizaki F."/>
            <person name="Wada S."/>
            <person name="Zhang C."/>
            <person name="Hyatt P.D."/>
            <person name="Larimer F."/>
            <person name="Detter C."/>
            <person name="Doggett N."/>
            <person name="Glavina T."/>
            <person name="Hawkins T."/>
            <person name="Richardson P."/>
            <person name="Lucas S."/>
            <person name="Kohara Y."/>
            <person name="Levine M."/>
            <person name="Satoh N."/>
            <person name="Rokhsar D.S."/>
        </authorList>
    </citation>
    <scope>NUCLEOTIDE SEQUENCE [LARGE SCALE GENOMIC DNA]</scope>
</reference>
<feature type="compositionally biased region" description="Polar residues" evidence="1">
    <location>
        <begin position="1"/>
        <end position="19"/>
    </location>
</feature>
<dbReference type="EMBL" id="EAAA01002240">
    <property type="status" value="NOT_ANNOTATED_CDS"/>
    <property type="molecule type" value="Genomic_DNA"/>
</dbReference>
<reference evidence="2" key="3">
    <citation type="submission" date="2025-08" db="UniProtKB">
        <authorList>
            <consortium name="Ensembl"/>
        </authorList>
    </citation>
    <scope>IDENTIFICATION</scope>
</reference>
<feature type="compositionally biased region" description="Polar residues" evidence="1">
    <location>
        <begin position="46"/>
        <end position="59"/>
    </location>
</feature>
<reference evidence="2" key="2">
    <citation type="journal article" date="2008" name="Genome Biol.">
        <title>Improved genome assembly and evidence-based global gene model set for the chordate Ciona intestinalis: new insight into intron and operon populations.</title>
        <authorList>
            <person name="Satou Y."/>
            <person name="Mineta K."/>
            <person name="Ogasawara M."/>
            <person name="Sasakura Y."/>
            <person name="Shoguchi E."/>
            <person name="Ueno K."/>
            <person name="Yamada L."/>
            <person name="Matsumoto J."/>
            <person name="Wasserscheid J."/>
            <person name="Dewar K."/>
            <person name="Wiley G.B."/>
            <person name="Macmil S.L."/>
            <person name="Roe B.A."/>
            <person name="Zeller R.W."/>
            <person name="Hastings K.E."/>
            <person name="Lemaire P."/>
            <person name="Lindquist E."/>
            <person name="Endo T."/>
            <person name="Hotta K."/>
            <person name="Inaba K."/>
        </authorList>
    </citation>
    <scope>NUCLEOTIDE SEQUENCE [LARGE SCALE GENOMIC DNA]</scope>
    <source>
        <strain evidence="2">wild type</strain>
    </source>
</reference>
<organism evidence="2 3">
    <name type="scientific">Ciona intestinalis</name>
    <name type="common">Transparent sea squirt</name>
    <name type="synonym">Ascidia intestinalis</name>
    <dbReference type="NCBI Taxonomy" id="7719"/>
    <lineage>
        <taxon>Eukaryota</taxon>
        <taxon>Metazoa</taxon>
        <taxon>Chordata</taxon>
        <taxon>Tunicata</taxon>
        <taxon>Ascidiacea</taxon>
        <taxon>Phlebobranchia</taxon>
        <taxon>Cionidae</taxon>
        <taxon>Ciona</taxon>
    </lineage>
</organism>
<feature type="region of interest" description="Disordered" evidence="1">
    <location>
        <begin position="1"/>
        <end position="83"/>
    </location>
</feature>
<dbReference type="AlphaFoldDB" id="H2XZ70"/>
<protein>
    <submittedName>
        <fullName evidence="2">Uncharacterized protein</fullName>
    </submittedName>
</protein>
<dbReference type="InParanoid" id="H2XZ70"/>
<dbReference type="Proteomes" id="UP000008144">
    <property type="component" value="Chromosome 5"/>
</dbReference>
<feature type="compositionally biased region" description="Polar residues" evidence="1">
    <location>
        <begin position="72"/>
        <end position="83"/>
    </location>
</feature>
<evidence type="ECO:0000313" key="2">
    <source>
        <dbReference type="Ensembl" id="ENSCINP00000034954.1"/>
    </source>
</evidence>
<proteinExistence type="predicted"/>
<feature type="compositionally biased region" description="Low complexity" evidence="1">
    <location>
        <begin position="28"/>
        <end position="40"/>
    </location>
</feature>
<keyword evidence="3" id="KW-1185">Reference proteome</keyword>
<dbReference type="Ensembl" id="ENSCINT00000036767.1">
    <property type="protein sequence ID" value="ENSCINP00000034954.1"/>
    <property type="gene ID" value="ENSCING00000022649.1"/>
</dbReference>
<evidence type="ECO:0000313" key="3">
    <source>
        <dbReference type="Proteomes" id="UP000008144"/>
    </source>
</evidence>
<name>H2XZ70_CIOIN</name>
<evidence type="ECO:0000256" key="1">
    <source>
        <dbReference type="SAM" id="MobiDB-lite"/>
    </source>
</evidence>